<sequence>MINRFSNIHIQRRFALRIGIFATILFIVWSFLLIRAFWIQIVWGPELVKRSANQYFVENKIQGYRGKILDRNGLVLAQSVKTYSVFVHPYAVERKSFVARKLANILEQSYWIILKKLKSRKNFVWIKRKISDVKAKKIEKLHLKGVYLTSEFARVYPHGHLLGQVIGFTNIDGKGLEGLEKSFDNYLKGKVKDTLVFKDAKRRVVRFNFVDANLNGQDVVLTIDAKLQAVVEDILEKTVRKFNAKGGQFIIAEAQTGEILALANYPFFNPNIFFKSSAFKRRNRAALDLFEPGSTAKTFLIASALEHKKCRPNTIYYCEQGKWKINRVFIRDTHEYGWLPVNKILRYSSNIGVGKIALDLGAENYYHTLSLLGFTKKVCLPLPGREQSLIRPPNLWTKIDLVSSGFGQSWATTGLHLVQAYLSLANKGMFTPLRLVLTPKLDKPISYQVFSKKVVKQVLKMLWEVVNQDGTGKNLRLKEVELGGKTGTAQKPDLVHGGYKKGAYISSFMGLVPASNPKYVLFMLIDEPQNAYYGSVVAGPGVRDMVLRLGAEDHSIFVVSNKKNRVSKLKRPVNKKSCSFRNIQNLPDLRGKPVRYALDILIPRGVVPSLKGKGLFVKNQIPHPGVPLKQGMKVSLILTYNVKELK</sequence>
<evidence type="ECO:0000256" key="2">
    <source>
        <dbReference type="ARBA" id="ARBA00022645"/>
    </source>
</evidence>
<dbReference type="OrthoDB" id="9789078at2"/>
<evidence type="ECO:0000313" key="8">
    <source>
        <dbReference type="Proteomes" id="UP000199602"/>
    </source>
</evidence>
<dbReference type="InterPro" id="IPR005311">
    <property type="entry name" value="PBP_dimer"/>
</dbReference>
<comment type="subcellular location">
    <subcellularLocation>
        <location evidence="1">Membrane</location>
    </subcellularLocation>
</comment>
<feature type="transmembrane region" description="Helical" evidence="4">
    <location>
        <begin position="20"/>
        <end position="43"/>
    </location>
</feature>
<keyword evidence="7" id="KW-0131">Cell cycle</keyword>
<dbReference type="GO" id="GO:0004180">
    <property type="term" value="F:carboxypeptidase activity"/>
    <property type="evidence" value="ECO:0007669"/>
    <property type="project" value="UniProtKB-KW"/>
</dbReference>
<dbReference type="Gene3D" id="3.30.450.330">
    <property type="match status" value="1"/>
</dbReference>
<evidence type="ECO:0000259" key="6">
    <source>
        <dbReference type="Pfam" id="PF03717"/>
    </source>
</evidence>
<name>A0A1H0CUC8_9BACT</name>
<dbReference type="GO" id="GO:0005886">
    <property type="term" value="C:plasma membrane"/>
    <property type="evidence" value="ECO:0007669"/>
    <property type="project" value="TreeGrafter"/>
</dbReference>
<accession>A0A1H0CUC8</accession>
<dbReference type="STRING" id="206665.SAMN04488516_103193"/>
<keyword evidence="7" id="KW-0132">Cell division</keyword>
<proteinExistence type="predicted"/>
<dbReference type="PANTHER" id="PTHR30627">
    <property type="entry name" value="PEPTIDOGLYCAN D,D-TRANSPEPTIDASE"/>
    <property type="match status" value="1"/>
</dbReference>
<dbReference type="SUPFAM" id="SSF54184">
    <property type="entry name" value="Penicillin-binding protein 2x (pbp-2x), c-terminal domain"/>
    <property type="match status" value="1"/>
</dbReference>
<dbReference type="Gene3D" id="1.10.150.770">
    <property type="match status" value="1"/>
</dbReference>
<keyword evidence="2" id="KW-0645">Protease</keyword>
<feature type="domain" description="Penicillin-binding protein transpeptidase" evidence="5">
    <location>
        <begin position="249"/>
        <end position="544"/>
    </location>
</feature>
<dbReference type="InterPro" id="IPR036138">
    <property type="entry name" value="PBP_dimer_sf"/>
</dbReference>
<dbReference type="EMBL" id="FNIN01000003">
    <property type="protein sequence ID" value="SDN61474.1"/>
    <property type="molecule type" value="Genomic_DNA"/>
</dbReference>
<organism evidence="7 8">
    <name type="scientific">Desulfonauticus submarinus</name>
    <dbReference type="NCBI Taxonomy" id="206665"/>
    <lineage>
        <taxon>Bacteria</taxon>
        <taxon>Pseudomonadati</taxon>
        <taxon>Thermodesulfobacteriota</taxon>
        <taxon>Desulfovibrionia</taxon>
        <taxon>Desulfovibrionales</taxon>
        <taxon>Desulfonauticaceae</taxon>
        <taxon>Desulfonauticus</taxon>
    </lineage>
</organism>
<dbReference type="PANTHER" id="PTHR30627:SF1">
    <property type="entry name" value="PEPTIDOGLYCAN D,D-TRANSPEPTIDASE FTSI"/>
    <property type="match status" value="1"/>
</dbReference>
<dbReference type="AlphaFoldDB" id="A0A1H0CUC8"/>
<keyword evidence="2" id="KW-0121">Carboxypeptidase</keyword>
<dbReference type="GO" id="GO:0051301">
    <property type="term" value="P:cell division"/>
    <property type="evidence" value="ECO:0007669"/>
    <property type="project" value="UniProtKB-KW"/>
</dbReference>
<dbReference type="GO" id="GO:0008658">
    <property type="term" value="F:penicillin binding"/>
    <property type="evidence" value="ECO:0007669"/>
    <property type="project" value="InterPro"/>
</dbReference>
<feature type="domain" description="Penicillin-binding protein dimerisation" evidence="6">
    <location>
        <begin position="61"/>
        <end position="205"/>
    </location>
</feature>
<keyword evidence="2" id="KW-0378">Hydrolase</keyword>
<evidence type="ECO:0000256" key="3">
    <source>
        <dbReference type="ARBA" id="ARBA00023136"/>
    </source>
</evidence>
<dbReference type="RefSeq" id="WP_092064508.1">
    <property type="nucleotide sequence ID" value="NZ_FNIN01000003.1"/>
</dbReference>
<dbReference type="InterPro" id="IPR012338">
    <property type="entry name" value="Beta-lactam/transpept-like"/>
</dbReference>
<evidence type="ECO:0000313" key="7">
    <source>
        <dbReference type="EMBL" id="SDN61474.1"/>
    </source>
</evidence>
<keyword evidence="4" id="KW-1133">Transmembrane helix</keyword>
<gene>
    <name evidence="7" type="ORF">SAMN04488516_103193</name>
</gene>
<dbReference type="Proteomes" id="UP000199602">
    <property type="component" value="Unassembled WGS sequence"/>
</dbReference>
<dbReference type="Pfam" id="PF03717">
    <property type="entry name" value="PBP_dimer"/>
    <property type="match status" value="1"/>
</dbReference>
<dbReference type="InterPro" id="IPR001460">
    <property type="entry name" value="PCN-bd_Tpept"/>
</dbReference>
<dbReference type="Gene3D" id="3.90.1310.10">
    <property type="entry name" value="Penicillin-binding protein 2a (Domain 2)"/>
    <property type="match status" value="1"/>
</dbReference>
<evidence type="ECO:0000256" key="4">
    <source>
        <dbReference type="SAM" id="Phobius"/>
    </source>
</evidence>
<keyword evidence="3 4" id="KW-0472">Membrane</keyword>
<evidence type="ECO:0000259" key="5">
    <source>
        <dbReference type="Pfam" id="PF00905"/>
    </source>
</evidence>
<dbReference type="GO" id="GO:0071555">
    <property type="term" value="P:cell wall organization"/>
    <property type="evidence" value="ECO:0007669"/>
    <property type="project" value="TreeGrafter"/>
</dbReference>
<dbReference type="SUPFAM" id="SSF56601">
    <property type="entry name" value="beta-lactamase/transpeptidase-like"/>
    <property type="match status" value="1"/>
</dbReference>
<dbReference type="Gene3D" id="3.40.710.10">
    <property type="entry name" value="DD-peptidase/beta-lactamase superfamily"/>
    <property type="match status" value="1"/>
</dbReference>
<evidence type="ECO:0000256" key="1">
    <source>
        <dbReference type="ARBA" id="ARBA00004370"/>
    </source>
</evidence>
<keyword evidence="4" id="KW-0812">Transmembrane</keyword>
<dbReference type="Pfam" id="PF00905">
    <property type="entry name" value="Transpeptidase"/>
    <property type="match status" value="1"/>
</dbReference>
<dbReference type="SUPFAM" id="SSF56519">
    <property type="entry name" value="Penicillin binding protein dimerisation domain"/>
    <property type="match status" value="1"/>
</dbReference>
<reference evidence="7 8" key="1">
    <citation type="submission" date="2016-10" db="EMBL/GenBank/DDBJ databases">
        <authorList>
            <person name="de Groot N.N."/>
        </authorList>
    </citation>
    <scope>NUCLEOTIDE SEQUENCE [LARGE SCALE GENOMIC DNA]</scope>
    <source>
        <strain evidence="7 8">DSM 15269</strain>
    </source>
</reference>
<dbReference type="InterPro" id="IPR050515">
    <property type="entry name" value="Beta-lactam/transpept"/>
</dbReference>
<protein>
    <submittedName>
        <fullName evidence="7">Cell division protein FtsI (Penicillin-binding protein 3)</fullName>
    </submittedName>
</protein>
<keyword evidence="8" id="KW-1185">Reference proteome</keyword>